<evidence type="ECO:0000313" key="3">
    <source>
        <dbReference type="Proteomes" id="UP000487268"/>
    </source>
</evidence>
<evidence type="ECO:0000313" key="2">
    <source>
        <dbReference type="EMBL" id="MQY02278.1"/>
    </source>
</evidence>
<evidence type="ECO:0008006" key="4">
    <source>
        <dbReference type="Google" id="ProtNLM"/>
    </source>
</evidence>
<keyword evidence="1" id="KW-0732">Signal</keyword>
<name>A0A7K0BM69_9ACTN</name>
<keyword evidence="3" id="KW-1185">Reference proteome</keyword>
<comment type="caution">
    <text evidence="2">The sequence shown here is derived from an EMBL/GenBank/DDBJ whole genome shotgun (WGS) entry which is preliminary data.</text>
</comment>
<feature type="signal peptide" evidence="1">
    <location>
        <begin position="1"/>
        <end position="22"/>
    </location>
</feature>
<accession>A0A7K0BM69</accession>
<dbReference type="RefSeq" id="WP_194293171.1">
    <property type="nucleotide sequence ID" value="NZ_WEGH01000001.1"/>
</dbReference>
<dbReference type="AlphaFoldDB" id="A0A7K0BM69"/>
<sequence>MHHPGAALLGGALLTLPVLALAAACGGAAGAGHAGHTAAPPATIEQLAAKSGCRLTGTRGAEELRQGACRTARGRYTLVGFTTDQGQRAWLAEARPWGGTYLVGTRWVAVGPEPTLRSLRGELGGDILSGDAHHG</sequence>
<reference evidence="2 3" key="1">
    <citation type="submission" date="2019-10" db="EMBL/GenBank/DDBJ databases">
        <title>Actinomadura rubteroloni sp. nov. and Actinomadura macrotermitis sp. nov., isolated from the gut of fungus growing-termite Macrotermes natalensis.</title>
        <authorList>
            <person name="Benndorf R."/>
            <person name="Martin K."/>
            <person name="Kuefner M."/>
            <person name="De Beer W."/>
            <person name="Kaster A.-K."/>
            <person name="Vollmers J."/>
            <person name="Poulsen M."/>
            <person name="Beemelmanns C."/>
        </authorList>
    </citation>
    <scope>NUCLEOTIDE SEQUENCE [LARGE SCALE GENOMIC DNA]</scope>
    <source>
        <strain evidence="2 3">RB68</strain>
    </source>
</reference>
<protein>
    <recommendedName>
        <fullName evidence="4">Lipoprotein</fullName>
    </recommendedName>
</protein>
<proteinExistence type="predicted"/>
<evidence type="ECO:0000256" key="1">
    <source>
        <dbReference type="SAM" id="SignalP"/>
    </source>
</evidence>
<dbReference type="Proteomes" id="UP000487268">
    <property type="component" value="Unassembled WGS sequence"/>
</dbReference>
<gene>
    <name evidence="2" type="ORF">ACRB68_03080</name>
</gene>
<dbReference type="EMBL" id="WEGH01000001">
    <property type="protein sequence ID" value="MQY02278.1"/>
    <property type="molecule type" value="Genomic_DNA"/>
</dbReference>
<organism evidence="2 3">
    <name type="scientific">Actinomadura macrotermitis</name>
    <dbReference type="NCBI Taxonomy" id="2585200"/>
    <lineage>
        <taxon>Bacteria</taxon>
        <taxon>Bacillati</taxon>
        <taxon>Actinomycetota</taxon>
        <taxon>Actinomycetes</taxon>
        <taxon>Streptosporangiales</taxon>
        <taxon>Thermomonosporaceae</taxon>
        <taxon>Actinomadura</taxon>
    </lineage>
</organism>
<feature type="chain" id="PRO_5029609484" description="Lipoprotein" evidence="1">
    <location>
        <begin position="23"/>
        <end position="135"/>
    </location>
</feature>